<feature type="compositionally biased region" description="Polar residues" evidence="1">
    <location>
        <begin position="202"/>
        <end position="211"/>
    </location>
</feature>
<dbReference type="SUPFAM" id="SSF51735">
    <property type="entry name" value="NAD(P)-binding Rossmann-fold domains"/>
    <property type="match status" value="1"/>
</dbReference>
<dbReference type="PANTHER" id="PTHR40459:SF1">
    <property type="entry name" value="CONSERVED HYPOTHETICAL ALANINE AND LEUCINE RICH PROTEIN"/>
    <property type="match status" value="1"/>
</dbReference>
<sequence>MTDIVLIGTGNVARHLFQAFEPQPDLDVIQVYGRSAKGLDFFKDKTETTSELEALLPATVYIICISDDAIDKISQALPFRDRLVVHTSGSIPISALAPHQRRGIFYPLQTFSKGVKTDFKQVPLFLEATEQQDLNLLKSIGRAISDTVFEADSDQRKQLHLAAVFVNNFPNYMFQIAKELLEEKNLPFEVLKPLIKETANKLESMSPNDAQTGPARRGDKKTLETHEKMLKDPKYSEIYRLLSQSIQKHYGIEL</sequence>
<feature type="region of interest" description="Disordered" evidence="1">
    <location>
        <begin position="202"/>
        <end position="227"/>
    </location>
</feature>
<evidence type="ECO:0000313" key="4">
    <source>
        <dbReference type="Proteomes" id="UP000475249"/>
    </source>
</evidence>
<dbReference type="EMBL" id="WXYO01000006">
    <property type="protein sequence ID" value="NAS12974.1"/>
    <property type="molecule type" value="Genomic_DNA"/>
</dbReference>
<proteinExistence type="predicted"/>
<feature type="compositionally biased region" description="Basic and acidic residues" evidence="1">
    <location>
        <begin position="216"/>
        <end position="227"/>
    </location>
</feature>
<feature type="domain" description="DUF2520" evidence="2">
    <location>
        <begin position="123"/>
        <end position="246"/>
    </location>
</feature>
<evidence type="ECO:0000313" key="3">
    <source>
        <dbReference type="EMBL" id="NAS12974.1"/>
    </source>
</evidence>
<accession>A0A6L9EDY9</accession>
<dbReference type="AlphaFoldDB" id="A0A6L9EDY9"/>
<dbReference type="Gene3D" id="1.10.1040.20">
    <property type="entry name" value="ProC-like, C-terminal domain"/>
    <property type="match status" value="1"/>
</dbReference>
<name>A0A6L9EDY9_9FLAO</name>
<evidence type="ECO:0000256" key="1">
    <source>
        <dbReference type="SAM" id="MobiDB-lite"/>
    </source>
</evidence>
<organism evidence="3 4">
    <name type="scientific">Poritiphilus flavus</name>
    <dbReference type="NCBI Taxonomy" id="2697053"/>
    <lineage>
        <taxon>Bacteria</taxon>
        <taxon>Pseudomonadati</taxon>
        <taxon>Bacteroidota</taxon>
        <taxon>Flavobacteriia</taxon>
        <taxon>Flavobacteriales</taxon>
        <taxon>Flavobacteriaceae</taxon>
        <taxon>Poritiphilus</taxon>
    </lineage>
</organism>
<evidence type="ECO:0000259" key="2">
    <source>
        <dbReference type="Pfam" id="PF10728"/>
    </source>
</evidence>
<dbReference type="Proteomes" id="UP000475249">
    <property type="component" value="Unassembled WGS sequence"/>
</dbReference>
<dbReference type="InterPro" id="IPR018931">
    <property type="entry name" value="DUF2520"/>
</dbReference>
<gene>
    <name evidence="3" type="ORF">GTQ38_13235</name>
</gene>
<dbReference type="RefSeq" id="WP_161436022.1">
    <property type="nucleotide sequence ID" value="NZ_WXYO01000006.1"/>
</dbReference>
<comment type="caution">
    <text evidence="3">The sequence shown here is derived from an EMBL/GenBank/DDBJ whole genome shotgun (WGS) entry which is preliminary data.</text>
</comment>
<dbReference type="InterPro" id="IPR008927">
    <property type="entry name" value="6-PGluconate_DH-like_C_sf"/>
</dbReference>
<reference evidence="3 4" key="1">
    <citation type="submission" date="2020-01" db="EMBL/GenBank/DDBJ databases">
        <title>Bacteria diversity of Porities sp.</title>
        <authorList>
            <person name="Wang G."/>
        </authorList>
    </citation>
    <scope>NUCLEOTIDE SEQUENCE [LARGE SCALE GENOMIC DNA]</scope>
    <source>
        <strain evidence="3 4">R33</strain>
    </source>
</reference>
<dbReference type="SUPFAM" id="SSF48179">
    <property type="entry name" value="6-phosphogluconate dehydrogenase C-terminal domain-like"/>
    <property type="match status" value="1"/>
</dbReference>
<dbReference type="InterPro" id="IPR037108">
    <property type="entry name" value="TM1727-like_C_sf"/>
</dbReference>
<dbReference type="InterPro" id="IPR036291">
    <property type="entry name" value="NAD(P)-bd_dom_sf"/>
</dbReference>
<dbReference type="PANTHER" id="PTHR40459">
    <property type="entry name" value="CONSERVED HYPOTHETICAL ALANINE AND LEUCINE RICH PROTEIN"/>
    <property type="match status" value="1"/>
</dbReference>
<dbReference type="Gene3D" id="3.40.50.720">
    <property type="entry name" value="NAD(P)-binding Rossmann-like Domain"/>
    <property type="match status" value="1"/>
</dbReference>
<protein>
    <submittedName>
        <fullName evidence="3">DUF2520 domain-containing protein</fullName>
    </submittedName>
</protein>
<dbReference type="Pfam" id="PF10728">
    <property type="entry name" value="DUF2520"/>
    <property type="match status" value="1"/>
</dbReference>
<keyword evidence="4" id="KW-1185">Reference proteome</keyword>